<dbReference type="Pfam" id="PF10282">
    <property type="entry name" value="Lactonase"/>
    <property type="match status" value="1"/>
</dbReference>
<evidence type="ECO:0000256" key="1">
    <source>
        <dbReference type="SAM" id="SignalP"/>
    </source>
</evidence>
<dbReference type="SUPFAM" id="SSF51004">
    <property type="entry name" value="C-terminal (heme d1) domain of cytochrome cd1-nitrite reductase"/>
    <property type="match status" value="1"/>
</dbReference>
<dbReference type="Gene3D" id="2.130.10.10">
    <property type="entry name" value="YVTN repeat-like/Quinoprotein amine dehydrogenase"/>
    <property type="match status" value="1"/>
</dbReference>
<evidence type="ECO:0008006" key="4">
    <source>
        <dbReference type="Google" id="ProtNLM"/>
    </source>
</evidence>
<dbReference type="InterPro" id="IPR011048">
    <property type="entry name" value="Haem_d1_sf"/>
</dbReference>
<feature type="chain" id="PRO_5007891901" description="3-carboxymuconate cyclase" evidence="1">
    <location>
        <begin position="21"/>
        <end position="393"/>
    </location>
</feature>
<dbReference type="EMBL" id="KV417268">
    <property type="protein sequence ID" value="KZP00879.1"/>
    <property type="molecule type" value="Genomic_DNA"/>
</dbReference>
<keyword evidence="1" id="KW-0732">Signal</keyword>
<accession>A0A167RGG1</accession>
<sequence>MRSYKSLLATSLLLALSVSAVLIPKDNSPAAAVYFINNEPSGNEVVVIAVDSSGTASFSKAVSAGGIGLHANSTGADSTFSQGSVHVADNFLLAVNPGSNTVALFSIDPTDPTNIQMVGLPAPSLGDFPVSITTHPTLPLACVLNGGAENGVGCHLVHPVFGLLPIEGSFRALGVKQTTPPSGPPGSFAQILFSDDGKHLYVSLKGIAPANGTVFVFAADPQGVLSQNSTQNMGGPVPFSINNIPGRQAIFMTESTGGVETFDFTDSFSGVNAKVTLINGSAATCWSTYSERTGNFYIDDAGKGIVSEISLDNALNPTVVNQYPLGNTTTPLDNAIATIGSKEFLLVLQANSSSVSVLSLNGPGNASIIQQLDLSSASVKLSLNMIGLAAWSA</sequence>
<keyword evidence="3" id="KW-1185">Reference proteome</keyword>
<feature type="signal peptide" evidence="1">
    <location>
        <begin position="1"/>
        <end position="20"/>
    </location>
</feature>
<reference evidence="2 3" key="1">
    <citation type="journal article" date="2016" name="Mol. Biol. Evol.">
        <title>Comparative Genomics of Early-Diverging Mushroom-Forming Fungi Provides Insights into the Origins of Lignocellulose Decay Capabilities.</title>
        <authorList>
            <person name="Nagy L.G."/>
            <person name="Riley R."/>
            <person name="Tritt A."/>
            <person name="Adam C."/>
            <person name="Daum C."/>
            <person name="Floudas D."/>
            <person name="Sun H."/>
            <person name="Yadav J.S."/>
            <person name="Pangilinan J."/>
            <person name="Larsson K.H."/>
            <person name="Matsuura K."/>
            <person name="Barry K."/>
            <person name="Labutti K."/>
            <person name="Kuo R."/>
            <person name="Ohm R.A."/>
            <person name="Bhattacharya S.S."/>
            <person name="Shirouzu T."/>
            <person name="Yoshinaga Y."/>
            <person name="Martin F.M."/>
            <person name="Grigoriev I.V."/>
            <person name="Hibbett D.S."/>
        </authorList>
    </citation>
    <scope>NUCLEOTIDE SEQUENCE [LARGE SCALE GENOMIC DNA]</scope>
    <source>
        <strain evidence="2 3">TUFC12733</strain>
    </source>
</reference>
<evidence type="ECO:0000313" key="2">
    <source>
        <dbReference type="EMBL" id="KZP00879.1"/>
    </source>
</evidence>
<name>A0A167RGG1_CALVF</name>
<dbReference type="InterPro" id="IPR011044">
    <property type="entry name" value="Quino_amine_DH_bsu"/>
</dbReference>
<dbReference type="InterPro" id="IPR015943">
    <property type="entry name" value="WD40/YVTN_repeat-like_dom_sf"/>
</dbReference>
<evidence type="ECO:0000313" key="3">
    <source>
        <dbReference type="Proteomes" id="UP000076738"/>
    </source>
</evidence>
<dbReference type="AlphaFoldDB" id="A0A167RGG1"/>
<dbReference type="STRING" id="1330018.A0A167RGG1"/>
<dbReference type="InterPro" id="IPR019405">
    <property type="entry name" value="Lactonase_7-beta_prop"/>
</dbReference>
<gene>
    <name evidence="2" type="ORF">CALVIDRAFT_552562</name>
</gene>
<dbReference type="SUPFAM" id="SSF50969">
    <property type="entry name" value="YVTN repeat-like/Quinoprotein amine dehydrogenase"/>
    <property type="match status" value="1"/>
</dbReference>
<proteinExistence type="predicted"/>
<organism evidence="2 3">
    <name type="scientific">Calocera viscosa (strain TUFC12733)</name>
    <dbReference type="NCBI Taxonomy" id="1330018"/>
    <lineage>
        <taxon>Eukaryota</taxon>
        <taxon>Fungi</taxon>
        <taxon>Dikarya</taxon>
        <taxon>Basidiomycota</taxon>
        <taxon>Agaricomycotina</taxon>
        <taxon>Dacrymycetes</taxon>
        <taxon>Dacrymycetales</taxon>
        <taxon>Dacrymycetaceae</taxon>
        <taxon>Calocera</taxon>
    </lineage>
</organism>
<dbReference type="Proteomes" id="UP000076738">
    <property type="component" value="Unassembled WGS sequence"/>
</dbReference>
<dbReference type="OrthoDB" id="10006285at2759"/>
<protein>
    <recommendedName>
        <fullName evidence="4">3-carboxymuconate cyclase</fullName>
    </recommendedName>
</protein>